<sequence length="39" mass="4654">MWYCCLNSVIEMHPFSPFTLSCRHDRSINCTYSIGRTKR</sequence>
<keyword evidence="2" id="KW-1185">Reference proteome</keyword>
<proteinExistence type="predicted"/>
<dbReference type="EMBL" id="AGNK02006054">
    <property type="status" value="NOT_ANNOTATED_CDS"/>
    <property type="molecule type" value="Genomic_DNA"/>
</dbReference>
<reference evidence="2" key="1">
    <citation type="journal article" date="2012" name="Nat. Biotechnol.">
        <title>Reference genome sequence of the model plant Setaria.</title>
        <authorList>
            <person name="Bennetzen J.L."/>
            <person name="Schmutz J."/>
            <person name="Wang H."/>
            <person name="Percifield R."/>
            <person name="Hawkins J."/>
            <person name="Pontaroli A.C."/>
            <person name="Estep M."/>
            <person name="Feng L."/>
            <person name="Vaughn J.N."/>
            <person name="Grimwood J."/>
            <person name="Jenkins J."/>
            <person name="Barry K."/>
            <person name="Lindquist E."/>
            <person name="Hellsten U."/>
            <person name="Deshpande S."/>
            <person name="Wang X."/>
            <person name="Wu X."/>
            <person name="Mitros T."/>
            <person name="Triplett J."/>
            <person name="Yang X."/>
            <person name="Ye C.Y."/>
            <person name="Mauro-Herrera M."/>
            <person name="Wang L."/>
            <person name="Li P."/>
            <person name="Sharma M."/>
            <person name="Sharma R."/>
            <person name="Ronald P.C."/>
            <person name="Panaud O."/>
            <person name="Kellogg E.A."/>
            <person name="Brutnell T.P."/>
            <person name="Doust A.N."/>
            <person name="Tuskan G.A."/>
            <person name="Rokhsar D."/>
            <person name="Devos K.M."/>
        </authorList>
    </citation>
    <scope>NUCLEOTIDE SEQUENCE [LARGE SCALE GENOMIC DNA]</scope>
    <source>
        <strain evidence="2">cv. Yugu1</strain>
    </source>
</reference>
<dbReference type="Gramene" id="KQK91657">
    <property type="protein sequence ID" value="KQK91657"/>
    <property type="gene ID" value="SETIT_040829mg"/>
</dbReference>
<protein>
    <submittedName>
        <fullName evidence="1">Uncharacterized protein</fullName>
    </submittedName>
</protein>
<dbReference type="AlphaFoldDB" id="K4API1"/>
<name>K4API1_SETIT</name>
<dbReference type="InParanoid" id="K4API1"/>
<accession>K4API1</accession>
<evidence type="ECO:0000313" key="1">
    <source>
        <dbReference type="EnsemblPlants" id="KQK91657"/>
    </source>
</evidence>
<dbReference type="Proteomes" id="UP000004995">
    <property type="component" value="Unassembled WGS sequence"/>
</dbReference>
<reference evidence="1" key="2">
    <citation type="submission" date="2018-08" db="UniProtKB">
        <authorList>
            <consortium name="EnsemblPlants"/>
        </authorList>
    </citation>
    <scope>IDENTIFICATION</scope>
    <source>
        <strain evidence="1">Yugu1</strain>
    </source>
</reference>
<evidence type="ECO:0000313" key="2">
    <source>
        <dbReference type="Proteomes" id="UP000004995"/>
    </source>
</evidence>
<organism evidence="1 2">
    <name type="scientific">Setaria italica</name>
    <name type="common">Foxtail millet</name>
    <name type="synonym">Panicum italicum</name>
    <dbReference type="NCBI Taxonomy" id="4555"/>
    <lineage>
        <taxon>Eukaryota</taxon>
        <taxon>Viridiplantae</taxon>
        <taxon>Streptophyta</taxon>
        <taxon>Embryophyta</taxon>
        <taxon>Tracheophyta</taxon>
        <taxon>Spermatophyta</taxon>
        <taxon>Magnoliopsida</taxon>
        <taxon>Liliopsida</taxon>
        <taxon>Poales</taxon>
        <taxon>Poaceae</taxon>
        <taxon>PACMAD clade</taxon>
        <taxon>Panicoideae</taxon>
        <taxon>Panicodae</taxon>
        <taxon>Paniceae</taxon>
        <taxon>Cenchrinae</taxon>
        <taxon>Setaria</taxon>
    </lineage>
</organism>
<dbReference type="EnsemblPlants" id="KQK91657">
    <property type="protein sequence ID" value="KQK91657"/>
    <property type="gene ID" value="SETIT_040829mg"/>
</dbReference>
<dbReference type="HOGENOM" id="CLU_3320993_0_0_1"/>